<dbReference type="InterPro" id="IPR050987">
    <property type="entry name" value="AtrR-like"/>
</dbReference>
<keyword evidence="2" id="KW-0479">Metal-binding</keyword>
<keyword evidence="4" id="KW-0539">Nucleus</keyword>
<feature type="region of interest" description="Disordered" evidence="5">
    <location>
        <begin position="1"/>
        <end position="38"/>
    </location>
</feature>
<name>A0A8S0WQ13_CYCAE</name>
<keyword evidence="8" id="KW-1185">Reference proteome</keyword>
<evidence type="ECO:0000256" key="4">
    <source>
        <dbReference type="ARBA" id="ARBA00023242"/>
    </source>
</evidence>
<protein>
    <recommendedName>
        <fullName evidence="6">Zn(2)-C6 fungal-type domain-containing protein</fullName>
    </recommendedName>
</protein>
<dbReference type="SMART" id="SM00066">
    <property type="entry name" value="GAL4"/>
    <property type="match status" value="1"/>
</dbReference>
<dbReference type="EMBL" id="CACVBS010000064">
    <property type="protein sequence ID" value="CAA7267917.1"/>
    <property type="molecule type" value="Genomic_DNA"/>
</dbReference>
<reference evidence="7 8" key="1">
    <citation type="submission" date="2020-01" db="EMBL/GenBank/DDBJ databases">
        <authorList>
            <person name="Gupta K D."/>
        </authorList>
    </citation>
    <scope>NUCLEOTIDE SEQUENCE [LARGE SCALE GENOMIC DNA]</scope>
</reference>
<organism evidence="7 8">
    <name type="scientific">Cyclocybe aegerita</name>
    <name type="common">Black poplar mushroom</name>
    <name type="synonym">Agrocybe aegerita</name>
    <dbReference type="NCBI Taxonomy" id="1973307"/>
    <lineage>
        <taxon>Eukaryota</taxon>
        <taxon>Fungi</taxon>
        <taxon>Dikarya</taxon>
        <taxon>Basidiomycota</taxon>
        <taxon>Agaricomycotina</taxon>
        <taxon>Agaricomycetes</taxon>
        <taxon>Agaricomycetidae</taxon>
        <taxon>Agaricales</taxon>
        <taxon>Agaricineae</taxon>
        <taxon>Bolbitiaceae</taxon>
        <taxon>Cyclocybe</taxon>
    </lineage>
</organism>
<dbReference type="Pfam" id="PF00172">
    <property type="entry name" value="Zn_clus"/>
    <property type="match status" value="1"/>
</dbReference>
<evidence type="ECO:0000259" key="6">
    <source>
        <dbReference type="PROSITE" id="PS50048"/>
    </source>
</evidence>
<evidence type="ECO:0000256" key="1">
    <source>
        <dbReference type="ARBA" id="ARBA00004123"/>
    </source>
</evidence>
<dbReference type="PANTHER" id="PTHR46910:SF3">
    <property type="entry name" value="HALOTOLERANCE PROTEIN 9-RELATED"/>
    <property type="match status" value="1"/>
</dbReference>
<proteinExistence type="predicted"/>
<evidence type="ECO:0000256" key="2">
    <source>
        <dbReference type="ARBA" id="ARBA00022723"/>
    </source>
</evidence>
<dbReference type="PROSITE" id="PS50048">
    <property type="entry name" value="ZN2_CY6_FUNGAL_2"/>
    <property type="match status" value="1"/>
</dbReference>
<feature type="compositionally biased region" description="Low complexity" evidence="5">
    <location>
        <begin position="492"/>
        <end position="509"/>
    </location>
</feature>
<comment type="caution">
    <text evidence="7">The sequence shown here is derived from an EMBL/GenBank/DDBJ whole genome shotgun (WGS) entry which is preliminary data.</text>
</comment>
<evidence type="ECO:0000313" key="8">
    <source>
        <dbReference type="Proteomes" id="UP000467700"/>
    </source>
</evidence>
<comment type="subcellular location">
    <subcellularLocation>
        <location evidence="1">Nucleus</location>
    </subcellularLocation>
</comment>
<dbReference type="GO" id="GO:0008270">
    <property type="term" value="F:zinc ion binding"/>
    <property type="evidence" value="ECO:0007669"/>
    <property type="project" value="InterPro"/>
</dbReference>
<dbReference type="GO" id="GO:0000981">
    <property type="term" value="F:DNA-binding transcription factor activity, RNA polymerase II-specific"/>
    <property type="evidence" value="ECO:0007669"/>
    <property type="project" value="InterPro"/>
</dbReference>
<feature type="domain" description="Zn(2)-C6 fungal-type" evidence="6">
    <location>
        <begin position="41"/>
        <end position="80"/>
    </location>
</feature>
<feature type="region of interest" description="Disordered" evidence="5">
    <location>
        <begin position="194"/>
        <end position="221"/>
    </location>
</feature>
<dbReference type="PANTHER" id="PTHR46910">
    <property type="entry name" value="TRANSCRIPTION FACTOR PDR1"/>
    <property type="match status" value="1"/>
</dbReference>
<dbReference type="Gene3D" id="4.10.240.10">
    <property type="entry name" value="Zn(2)-C6 fungal-type DNA-binding domain"/>
    <property type="match status" value="1"/>
</dbReference>
<evidence type="ECO:0000256" key="3">
    <source>
        <dbReference type="ARBA" id="ARBA00023125"/>
    </source>
</evidence>
<evidence type="ECO:0000313" key="7">
    <source>
        <dbReference type="EMBL" id="CAA7267917.1"/>
    </source>
</evidence>
<sequence>MSPRGSSAASPSTHSPRSSTTAPYTRRSSSQPKSSRQQFSACGACRMRRVRCDLKDLPINSLGPHPACSNCTERGIKCVDEFADVKAVKLLRRGRRLQQVEAIYGKVADQDGNSSSTSSASRASSIIPILHSDFFTSQFWRSFVIQRPILDLLEFPARFAAHCKGTRLLGNEGGLIAMMLVTWAASFGLDERGMPRSDGSPVGPHGTPDTSSSDASAHLGTSLRQRKNKTEAFLREIMELIDLYGVLRRPTLDGLRVLLLLLPLMEDGQPLERLAIHEAALSQVQALCVLSASQSSSFDDASVRARLFWYAYTQEGLITGIRGGRFVLGGDDLETFQRTLPPLNFDMGPSPPSPPAIEHASAMGGYSAEPSHFSGKVFVNLMHAAATPLDLGNACRKIHTVLTGIKATRRAEDHGVVDAHGMREIWSDLDRCWQELDAMLAAPLDPHGNPQRRIELRQFVSSWRIVIFECHNVIREALKQFITKPPSQAIYSASSPPRPSSSHSSNSSPYLSPEHLHGIASRRCLALLPRIIRIIRSHTARENIEFQGLFRWDAGLVRDGCFFAAYLAASVEGDLIEVSEVDSREGIDANLTVDEAVSACLDALSSMQWAYSKSEEREETVRMIWEGRNLRRQEQQHHGSLYDADYPQSAPPTISQMPLNLTSHHSAHPSLAPGGIRHMLPPINFMAQRRVESAPSSSASPDGRGMNGWPSYTPPGTATSVATSAGAWSGSGRGSPVFANMPPFKASEDRTYYPTSSDIDQFTYNAPFTGSGVREGAGMPQDTAQYAPRHAGIEAHANLAAGPATNYMPAAIW</sequence>
<gene>
    <name evidence="7" type="ORF">AAE3_LOCUS10217</name>
</gene>
<keyword evidence="3" id="KW-0238">DNA-binding</keyword>
<dbReference type="CDD" id="cd00067">
    <property type="entry name" value="GAL4"/>
    <property type="match status" value="1"/>
</dbReference>
<dbReference type="InterPro" id="IPR036864">
    <property type="entry name" value="Zn2-C6_fun-type_DNA-bd_sf"/>
</dbReference>
<dbReference type="InterPro" id="IPR001138">
    <property type="entry name" value="Zn2Cys6_DnaBD"/>
</dbReference>
<dbReference type="GO" id="GO:0005634">
    <property type="term" value="C:nucleus"/>
    <property type="evidence" value="ECO:0007669"/>
    <property type="project" value="UniProtKB-SubCell"/>
</dbReference>
<dbReference type="GO" id="GO:0003677">
    <property type="term" value="F:DNA binding"/>
    <property type="evidence" value="ECO:0007669"/>
    <property type="project" value="UniProtKB-KW"/>
</dbReference>
<dbReference type="Proteomes" id="UP000467700">
    <property type="component" value="Unassembled WGS sequence"/>
</dbReference>
<accession>A0A8S0WQ13</accession>
<evidence type="ECO:0000256" key="5">
    <source>
        <dbReference type="SAM" id="MobiDB-lite"/>
    </source>
</evidence>
<dbReference type="SUPFAM" id="SSF57701">
    <property type="entry name" value="Zn2/Cys6 DNA-binding domain"/>
    <property type="match status" value="1"/>
</dbReference>
<dbReference type="OrthoDB" id="3263880at2759"/>
<dbReference type="AlphaFoldDB" id="A0A8S0WQ13"/>
<feature type="region of interest" description="Disordered" evidence="5">
    <location>
        <begin position="489"/>
        <end position="509"/>
    </location>
</feature>